<gene>
    <name evidence="2" type="ORF">ElyMa_003008900</name>
</gene>
<dbReference type="Proteomes" id="UP000762676">
    <property type="component" value="Unassembled WGS sequence"/>
</dbReference>
<evidence type="ECO:0000256" key="1">
    <source>
        <dbReference type="SAM" id="MobiDB-lite"/>
    </source>
</evidence>
<evidence type="ECO:0000313" key="2">
    <source>
        <dbReference type="EMBL" id="GFS08183.1"/>
    </source>
</evidence>
<protein>
    <submittedName>
        <fullName evidence="2">Uncharacterized protein</fullName>
    </submittedName>
</protein>
<name>A0AAV4IGI3_9GAST</name>
<feature type="region of interest" description="Disordered" evidence="1">
    <location>
        <begin position="60"/>
        <end position="85"/>
    </location>
</feature>
<sequence length="135" mass="14914">MCHRCIGKPAYRHKTEGVILLQPIIVTDLTGSVVTAANARHAITMNISFFQNSSISRLTSSTLPQNGSPSQHSLSDSPGPTHSTALMKVKKALPQQIKQVCRPSSHPHLVSSSKRPCPLIRHCYCNFRQQHIHTQ</sequence>
<organism evidence="2 3">
    <name type="scientific">Elysia marginata</name>
    <dbReference type="NCBI Taxonomy" id="1093978"/>
    <lineage>
        <taxon>Eukaryota</taxon>
        <taxon>Metazoa</taxon>
        <taxon>Spiralia</taxon>
        <taxon>Lophotrochozoa</taxon>
        <taxon>Mollusca</taxon>
        <taxon>Gastropoda</taxon>
        <taxon>Heterobranchia</taxon>
        <taxon>Euthyneura</taxon>
        <taxon>Panpulmonata</taxon>
        <taxon>Sacoglossa</taxon>
        <taxon>Placobranchoidea</taxon>
        <taxon>Plakobranchidae</taxon>
        <taxon>Elysia</taxon>
    </lineage>
</organism>
<dbReference type="AlphaFoldDB" id="A0AAV4IGI3"/>
<reference evidence="2 3" key="1">
    <citation type="journal article" date="2021" name="Elife">
        <title>Chloroplast acquisition without the gene transfer in kleptoplastic sea slugs, Plakobranchus ocellatus.</title>
        <authorList>
            <person name="Maeda T."/>
            <person name="Takahashi S."/>
            <person name="Yoshida T."/>
            <person name="Shimamura S."/>
            <person name="Takaki Y."/>
            <person name="Nagai Y."/>
            <person name="Toyoda A."/>
            <person name="Suzuki Y."/>
            <person name="Arimoto A."/>
            <person name="Ishii H."/>
            <person name="Satoh N."/>
            <person name="Nishiyama T."/>
            <person name="Hasebe M."/>
            <person name="Maruyama T."/>
            <person name="Minagawa J."/>
            <person name="Obokata J."/>
            <person name="Shigenobu S."/>
        </authorList>
    </citation>
    <scope>NUCLEOTIDE SEQUENCE [LARGE SCALE GENOMIC DNA]</scope>
</reference>
<dbReference type="EMBL" id="BMAT01006196">
    <property type="protein sequence ID" value="GFS08183.1"/>
    <property type="molecule type" value="Genomic_DNA"/>
</dbReference>
<evidence type="ECO:0000313" key="3">
    <source>
        <dbReference type="Proteomes" id="UP000762676"/>
    </source>
</evidence>
<comment type="caution">
    <text evidence="2">The sequence shown here is derived from an EMBL/GenBank/DDBJ whole genome shotgun (WGS) entry which is preliminary data.</text>
</comment>
<keyword evidence="3" id="KW-1185">Reference proteome</keyword>
<accession>A0AAV4IGI3</accession>
<feature type="compositionally biased region" description="Polar residues" evidence="1">
    <location>
        <begin position="60"/>
        <end position="84"/>
    </location>
</feature>
<proteinExistence type="predicted"/>